<dbReference type="PANTHER" id="PTHR16092:SF14">
    <property type="entry name" value="EXOCYST COMPLEX COMPONENT 1 ISOFORM X1"/>
    <property type="match status" value="1"/>
</dbReference>
<feature type="region of interest" description="Disordered" evidence="5">
    <location>
        <begin position="222"/>
        <end position="617"/>
    </location>
</feature>
<keyword evidence="3" id="KW-0268">Exocytosis</keyword>
<evidence type="ECO:0000313" key="7">
    <source>
        <dbReference type="EMBL" id="KAK4506836.1"/>
    </source>
</evidence>
<feature type="compositionally biased region" description="Basic and acidic residues" evidence="5">
    <location>
        <begin position="553"/>
        <end position="563"/>
    </location>
</feature>
<dbReference type="InterPro" id="IPR028258">
    <property type="entry name" value="Sec3-PIP2_bind"/>
</dbReference>
<feature type="compositionally biased region" description="Basic and acidic residues" evidence="5">
    <location>
        <begin position="392"/>
        <end position="408"/>
    </location>
</feature>
<feature type="compositionally biased region" description="Basic and acidic residues" evidence="5">
    <location>
        <begin position="688"/>
        <end position="699"/>
    </location>
</feature>
<feature type="region of interest" description="Disordered" evidence="5">
    <location>
        <begin position="1"/>
        <end position="49"/>
    </location>
</feature>
<dbReference type="Proteomes" id="UP001305779">
    <property type="component" value="Unassembled WGS sequence"/>
</dbReference>
<keyword evidence="8" id="KW-1185">Reference proteome</keyword>
<feature type="compositionally biased region" description="Basic and acidic residues" evidence="5">
    <location>
        <begin position="323"/>
        <end position="334"/>
    </location>
</feature>
<feature type="compositionally biased region" description="Low complexity" evidence="5">
    <location>
        <begin position="305"/>
        <end position="319"/>
    </location>
</feature>
<dbReference type="InterPro" id="IPR019160">
    <property type="entry name" value="Sec3_CC"/>
</dbReference>
<feature type="compositionally biased region" description="Pro residues" evidence="5">
    <location>
        <begin position="247"/>
        <end position="258"/>
    </location>
</feature>
<dbReference type="EMBL" id="JAXOVC010000001">
    <property type="protein sequence ID" value="KAK4506836.1"/>
    <property type="molecule type" value="Genomic_DNA"/>
</dbReference>
<dbReference type="SMART" id="SM01313">
    <property type="entry name" value="Sec3-PIP2_bind"/>
    <property type="match status" value="1"/>
</dbReference>
<feature type="compositionally biased region" description="Pro residues" evidence="5">
    <location>
        <begin position="337"/>
        <end position="347"/>
    </location>
</feature>
<evidence type="ECO:0000256" key="1">
    <source>
        <dbReference type="ARBA" id="ARBA00006518"/>
    </source>
</evidence>
<evidence type="ECO:0000259" key="6">
    <source>
        <dbReference type="SMART" id="SM01313"/>
    </source>
</evidence>
<feature type="compositionally biased region" description="Acidic residues" evidence="5">
    <location>
        <begin position="600"/>
        <end position="609"/>
    </location>
</feature>
<organism evidence="7 8">
    <name type="scientific">Zasmidium cellare</name>
    <name type="common">Wine cellar mold</name>
    <name type="synonym">Racodium cellare</name>
    <dbReference type="NCBI Taxonomy" id="395010"/>
    <lineage>
        <taxon>Eukaryota</taxon>
        <taxon>Fungi</taxon>
        <taxon>Dikarya</taxon>
        <taxon>Ascomycota</taxon>
        <taxon>Pezizomycotina</taxon>
        <taxon>Dothideomycetes</taxon>
        <taxon>Dothideomycetidae</taxon>
        <taxon>Mycosphaerellales</taxon>
        <taxon>Mycosphaerellaceae</taxon>
        <taxon>Zasmidium</taxon>
    </lineage>
</organism>
<name>A0ABR0EYV3_ZASCE</name>
<dbReference type="CDD" id="cd13315">
    <property type="entry name" value="PH_Sec3"/>
    <property type="match status" value="1"/>
</dbReference>
<accession>A0ABR0EYV3</accession>
<keyword evidence="4" id="KW-0175">Coiled coil</keyword>
<comment type="similarity">
    <text evidence="1">Belongs to the SEC3 family.</text>
</comment>
<feature type="compositionally biased region" description="Polar residues" evidence="5">
    <location>
        <begin position="287"/>
        <end position="304"/>
    </location>
</feature>
<dbReference type="Pfam" id="PF09763">
    <property type="entry name" value="Sec3_CC"/>
    <property type="match status" value="1"/>
</dbReference>
<dbReference type="Gene3D" id="2.30.29.90">
    <property type="match status" value="1"/>
</dbReference>
<feature type="domain" description="Exocyst complex component Sec3 PIP2-binding N-terminal" evidence="6">
    <location>
        <begin position="98"/>
        <end position="201"/>
    </location>
</feature>
<reference evidence="7 8" key="1">
    <citation type="journal article" date="2023" name="G3 (Bethesda)">
        <title>A chromosome-level genome assembly of Zasmidium syzygii isolated from banana leaves.</title>
        <authorList>
            <person name="van Westerhoven A.C."/>
            <person name="Mehrabi R."/>
            <person name="Talebi R."/>
            <person name="Steentjes M.B.F."/>
            <person name="Corcolon B."/>
            <person name="Chong P.A."/>
            <person name="Kema G.H.J."/>
            <person name="Seidl M.F."/>
        </authorList>
    </citation>
    <scope>NUCLEOTIDE SEQUENCE [LARGE SCALE GENOMIC DNA]</scope>
    <source>
        <strain evidence="7 8">P124</strain>
    </source>
</reference>
<protein>
    <recommendedName>
        <fullName evidence="6">Exocyst complex component Sec3 PIP2-binding N-terminal domain-containing protein</fullName>
    </recommendedName>
</protein>
<dbReference type="PANTHER" id="PTHR16092">
    <property type="entry name" value="SEC3/SYNTAXIN-RELATED"/>
    <property type="match status" value="1"/>
</dbReference>
<keyword evidence="2" id="KW-0813">Transport</keyword>
<feature type="region of interest" description="Disordered" evidence="5">
    <location>
        <begin position="632"/>
        <end position="715"/>
    </location>
</feature>
<proteinExistence type="inferred from homology"/>
<dbReference type="Pfam" id="PF20654">
    <property type="entry name" value="Sec3_C-term"/>
    <property type="match status" value="1"/>
</dbReference>
<gene>
    <name evidence="7" type="ORF">PRZ48_000569</name>
</gene>
<evidence type="ECO:0000256" key="3">
    <source>
        <dbReference type="ARBA" id="ARBA00022483"/>
    </source>
</evidence>
<evidence type="ECO:0000256" key="5">
    <source>
        <dbReference type="SAM" id="MobiDB-lite"/>
    </source>
</evidence>
<dbReference type="Pfam" id="PF15277">
    <property type="entry name" value="Sec3-PIP2_bind"/>
    <property type="match status" value="1"/>
</dbReference>
<evidence type="ECO:0000256" key="4">
    <source>
        <dbReference type="ARBA" id="ARBA00023054"/>
    </source>
</evidence>
<comment type="caution">
    <text evidence="7">The sequence shown here is derived from an EMBL/GenBank/DDBJ whole genome shotgun (WGS) entry which is preliminary data.</text>
</comment>
<feature type="compositionally biased region" description="Polar residues" evidence="5">
    <location>
        <begin position="8"/>
        <end position="42"/>
    </location>
</feature>
<sequence>MNGYPRNASGTPSMMSNGSRLNTPHNVQQQRPHSPGTPSIGSMSRAERFEDEKRRIIESCFSKLDQGGQLAESYITHIRIMEDAAHPSAPPPPDSSDATKKPRLIIIAVRNSGRVRMHKARENNNGSFSIGKTWNMEELSAIESFSPNAPPPQSEKERQNREWAGSVGFTVTITKPYYWQAGTSKEKDFFIASCVKIYRKYTKGLVPELKGFDDRERAMILGNMPGQTQPPAGFQTAPPGARQPSHSPAPAPPQPPFAQRPQSREDSRYRQSPGPPPSMSDVRPGSGPNSRRPSESSARFNNSQPPSGLLPGGPRAAASTEQMRSRSGDERDLQHPQPRPGTSPGPPGMRSGSFAANQRAGGPPPLSPNRNGSPALSASGHPPALRPQSPPKQREMQPIDGTSEERKVSTASSNGNKEGANLFAAARQRFMDYQPHRTPSPPPQTQLPPLETESLPKVSQNGNVKTPVDVGPDTAKSDSSAGIDLNDAAAVGALTSYWGPEPTAATRASEEPSSPSTPQRSRNRPQVEPKASKSSIDLRPAPLNASKASQEPQVERAVQREVEEPAPLQVQNKSEIQLPMPGAFSPALLRPSADSSPAETPDEEKDEDEQYRPGLGPMFKKKAIADRFKKAAHTASAFKPRPGGAAEKILQAKAQRDGEPDGITGVVPRPARQGLKQEEPPLTPVEDLSFRELPREEPPALKVSSPQTPKQEIPPPAEVRRSVELFDDTAHLQPASIPQPEEEMADEEAEEVVLPQPQVKVKRRSAQQEKYLTSLGIDRSLLEGKALDFEKVLTDFGWQNEILQPKRLAAMERDIRREHGRLEAGSWLSHTDTGREDRVSQVEDLLDAAIEECNKLDGMLQVYSLHLGTLNEDIAYVEAQSQGLQVQSANQKLLQTELQSLIETVSLDRSVMEPIRYGDLADPRSLEDVEASLVRLYQAMLTMDPSISKAASSRPKSRGGYGDSETANIAALRDKKIKYDQEVGEFCKRLLQFLEAKFAASMNSAKSRVLRIPNKGGLARLHAEAFAEVRNGLWMYSPLILFMKEVNLIAWQTSLRTYYTQAGLLYGEPFKENIANWRRTARASTGDETEILFTTQEKEDPVGNSAISTARKLTVKRSQTLAKTLRNASGGEKHQPIEHQKQPGAMMRAQAFAGAVNEMAPLISREQNFLVDLFHAHSLDNEEFMELVQTVPPAARKGVSLSEKKPTDPDRKMAGTVNASMSEIFNFFTRELDSLVNWSTSDDPVQGVGVLACLGRHAFFLQDSSQEYLLQIVKELSDKLQHRFSRFVDEQVRAIEDTKVKIKKRKGVIAFMKIFPHFSAAVENVFAAVATNDYDQMAECIMEVRRMVDDAYERINRAMFDSLKVIAKESPVAGVPANKQAHTGDDPEDKEMLNYHILLIENMNHYIEEVDDGGRPGVLAEWRGRAQLERAEALEAYVQRVIRRPLGKLLDFLESAESIANSNPTNPGAVSARPSYSRKAMRTMLSQHDGKEIRRGIDTLRKRIEKHFGEADEEALSRGLVSYVCKECERSYERVLERTEKLVREVYPPTEGEKDVVIDFSRNDVAAGFRR</sequence>
<feature type="compositionally biased region" description="Polar residues" evidence="5">
    <location>
        <begin position="511"/>
        <end position="520"/>
    </location>
</feature>
<dbReference type="InterPro" id="IPR048628">
    <property type="entry name" value="Sec3_C"/>
</dbReference>
<evidence type="ECO:0000313" key="8">
    <source>
        <dbReference type="Proteomes" id="UP001305779"/>
    </source>
</evidence>
<evidence type="ECO:0000256" key="2">
    <source>
        <dbReference type="ARBA" id="ARBA00022448"/>
    </source>
</evidence>